<organism evidence="7 8">
    <name type="scientific">Pristionchus pacificus</name>
    <name type="common">Parasitic nematode worm</name>
    <dbReference type="NCBI Taxonomy" id="54126"/>
    <lineage>
        <taxon>Eukaryota</taxon>
        <taxon>Metazoa</taxon>
        <taxon>Ecdysozoa</taxon>
        <taxon>Nematoda</taxon>
        <taxon>Chromadorea</taxon>
        <taxon>Rhabditida</taxon>
        <taxon>Rhabditina</taxon>
        <taxon>Diplogasteromorpha</taxon>
        <taxon>Diplogasteroidea</taxon>
        <taxon>Neodiplogasteridae</taxon>
        <taxon>Pristionchus</taxon>
    </lineage>
</organism>
<keyword evidence="4" id="KW-0413">Isomerase</keyword>
<dbReference type="CDD" id="cd00033">
    <property type="entry name" value="CCP"/>
    <property type="match status" value="4"/>
</dbReference>
<name>A0A2A6BL90_PRIPA</name>
<comment type="catalytic activity">
    <reaction evidence="4">
        <text>[protein]-peptidylproline (omega=180) = [protein]-peptidylproline (omega=0)</text>
        <dbReference type="Rhea" id="RHEA:16237"/>
        <dbReference type="Rhea" id="RHEA-COMP:10747"/>
        <dbReference type="Rhea" id="RHEA-COMP:10748"/>
        <dbReference type="ChEBI" id="CHEBI:83833"/>
        <dbReference type="ChEBI" id="CHEBI:83834"/>
        <dbReference type="EC" id="5.2.1.8"/>
    </reaction>
</comment>
<dbReference type="Proteomes" id="UP000005239">
    <property type="component" value="Unassembled WGS sequence"/>
</dbReference>
<keyword evidence="5" id="KW-0768">Sushi</keyword>
<dbReference type="PROSITE" id="PS50059">
    <property type="entry name" value="FKBP_PPIASE"/>
    <property type="match status" value="1"/>
</dbReference>
<evidence type="ECO:0000256" key="4">
    <source>
        <dbReference type="PROSITE-ProRule" id="PRU00277"/>
    </source>
</evidence>
<feature type="disulfide bond" evidence="5">
    <location>
        <begin position="1304"/>
        <end position="1331"/>
    </location>
</feature>
<gene>
    <name evidence="7" type="primary">WBGene00274016</name>
</gene>
<dbReference type="InterPro" id="IPR001179">
    <property type="entry name" value="PPIase_FKBP_dom"/>
</dbReference>
<dbReference type="PANTHER" id="PTHR46512:SF1">
    <property type="entry name" value="PEPTIDYLPROLYL ISOMERASE"/>
    <property type="match status" value="1"/>
</dbReference>
<dbReference type="Gene3D" id="3.10.50.40">
    <property type="match status" value="1"/>
</dbReference>
<dbReference type="PROSITE" id="PS50005">
    <property type="entry name" value="TPR"/>
    <property type="match status" value="1"/>
</dbReference>
<dbReference type="InterPro" id="IPR011990">
    <property type="entry name" value="TPR-like_helical_dom_sf"/>
</dbReference>
<dbReference type="InterPro" id="IPR046357">
    <property type="entry name" value="PPIase_dom_sf"/>
</dbReference>
<dbReference type="GO" id="GO:0006457">
    <property type="term" value="P:protein folding"/>
    <property type="evidence" value="ECO:0000318"/>
    <property type="project" value="GO_Central"/>
</dbReference>
<dbReference type="GO" id="GO:0005829">
    <property type="term" value="C:cytosol"/>
    <property type="evidence" value="ECO:0000318"/>
    <property type="project" value="GO_Central"/>
</dbReference>
<dbReference type="EC" id="5.2.1.8" evidence="4"/>
<dbReference type="GO" id="GO:0012505">
    <property type="term" value="C:endomembrane system"/>
    <property type="evidence" value="ECO:0000318"/>
    <property type="project" value="GO_Central"/>
</dbReference>
<evidence type="ECO:0000313" key="7">
    <source>
        <dbReference type="EnsemblMetazoa" id="PPA35647.1"/>
    </source>
</evidence>
<keyword evidence="1" id="KW-0677">Repeat</keyword>
<feature type="disulfide bond" evidence="5">
    <location>
        <begin position="757"/>
        <end position="784"/>
    </location>
</feature>
<dbReference type="InterPro" id="IPR035976">
    <property type="entry name" value="Sushi/SCR/CCP_sf"/>
</dbReference>
<proteinExistence type="predicted"/>
<dbReference type="GO" id="GO:0044183">
    <property type="term" value="F:protein folding chaperone"/>
    <property type="evidence" value="ECO:0000318"/>
    <property type="project" value="GO_Central"/>
</dbReference>
<reference evidence="7" key="2">
    <citation type="submission" date="2022-06" db="UniProtKB">
        <authorList>
            <consortium name="EnsemblMetazoa"/>
        </authorList>
    </citation>
    <scope>IDENTIFICATION</scope>
    <source>
        <strain evidence="7">PS312</strain>
    </source>
</reference>
<dbReference type="InterPro" id="IPR050754">
    <property type="entry name" value="FKBP4/5/8-like"/>
</dbReference>
<sequence length="1664" mass="178265">MEDVMDDGSHGSLSSDFFDNVGMEQHQFIELDNFTGNRRAVSSGEPSLDGSIDDERSAVSDSEIGNIVRTETIAKQARGPSSDALEDECMAEHLKKIERKESEWEDVLGSGELMRRIEKKGNGERPVDEHQVHINIIDNVNGIDSHEDLVFILGFSYVIDAWELIVKMMRVGEKCRVKCSPRFAYGEKGLYPSIPSNQHQEYTIELKSSTKIELISLSADELTELLIKLKERGNFFYSRQELEKAIYVYKRAIVTWNRSENKEDIGMKTIVSALHSNLAVCYAKIEEWKNCLESAESSLGLDGLNGKALFRKGQSLSRLGEIEDAMKILTEARQMDPHDSAIGHELELVKKNADISRVKERDMYRKMLLGISSEKEDKTKNGKETKKKYQMYLIFSIGIIMSITSLVTFLHLISLSIAHFSQCPSHLTPKDFGIVGVWKSNNSNDYRISDEDLSISNKSLLDEGSKTVFLPRFEGDCPIPLCLLRFDLNIKDDGSSQYEEKLFGGNSISDHQSILCAKEEGDCGADSPIYVHSRQVNGSRVTAYSLNGITRIDGFNRESIPLCYAWTKRSSVISHQLNSSNQCIEMRSIENGKIRYTSESSSGLHSVGSSASLLCSSGFVSTGHSYAVCTGNGWYPTNGMGPCLRQPISSIASSFLEGECSVLNEISNGRLVYSTLPKTNRVGSGSTVSLLCNLGFAPAGETSSTCIDGTWVKTLSECFEFSTFKCLPPFPIANGRISYFFPTRMAFSHGSHIQLECMEGFHLEGRDLLTCTNQGWNPPQLGTCTQSALQCPILSSVIGGKVSYTLPLTPTAQGSTAVLVCSEGTVPHGSLSSLCLNGKWTTNLGSCGSSSSSVNTTGINCLPIPAMINGRISYSLGDLNGNYPPGTIASPSCLNGLTLYSGAHLSMCLPSEFNGTDIVINYNLPTGRQGFRRESTIGTLSCSNGQTDGNVVSTCVQGKWEPPFGQCVIPRQKCTLMSTPIGGSLQYSNGMVKGPFPSGVLVKLTCATSTLQGASIAECRDGQWITENGSSIGNCGQSSSLLSQSGNGLSDSIIPSSTHSTILNDSGGLDGDNDLVDGSSRVVNSSTSSGRCLPIIIPIGATLSYSTPPNLGIYNGGTIVSLNCPGSTPIGSSQSQCSNGIWSPTVGRCALNGEPAYLGGSTFGGNTLGGLPTSSSSPFGINGQSINSPNGFNSLQGTGQSCTMSPTGGTSFGSFPSGTTLTLQCPLGSSITGSQMVTCNSGRWTQMGSCSQPGESLRLDENDIVTFCVPFGSTDRNGMDNGEFRYSNEISGRVSIGTVVRVNCSLGYRVEGASASVCTSNNWKPSTIGRCIQDIGEFTGVTSCNGAPLVLNGQIQYSSMYGPYPIGSYARLICNPGYSPYGTATLTCISGIWSPQSFGVCVMGGGGSFLPQTTQPWTSTTQQPMTTERWTTFPSTTTTTSIPMLTRNCFVPPLTPLQGSLKYSSGNVIGPWNEGVIVALICTNGYHVEGAGAASCRSGSFSPSQLGSCSSSIGASRLPCPSPLTPLNGQFNFSTSALPTGGYPDGAMVALFCQLSTIPYISTCSNCKFTRTRWYPSIPVSCIGMQRDSPSSPLLRDMSLDCASLRAPPFGEITFSLPSDPQTINRYPSSTRAVLLCTSGTSLEGNREAICINGIFSPPLGMCI</sequence>
<keyword evidence="4" id="KW-0697">Rotamase</keyword>
<dbReference type="Pfam" id="PF00084">
    <property type="entry name" value="Sushi"/>
    <property type="match status" value="5"/>
</dbReference>
<dbReference type="SMART" id="SM00032">
    <property type="entry name" value="CCP"/>
    <property type="match status" value="13"/>
</dbReference>
<evidence type="ECO:0000256" key="6">
    <source>
        <dbReference type="PROSITE-ProRule" id="PRU00339"/>
    </source>
</evidence>
<evidence type="ECO:0000256" key="2">
    <source>
        <dbReference type="ARBA" id="ARBA00022803"/>
    </source>
</evidence>
<comment type="caution">
    <text evidence="5">Lacks conserved residue(s) required for the propagation of feature annotation.</text>
</comment>
<keyword evidence="8" id="KW-1185">Reference proteome</keyword>
<evidence type="ECO:0000256" key="3">
    <source>
        <dbReference type="ARBA" id="ARBA00023157"/>
    </source>
</evidence>
<dbReference type="Gene3D" id="1.25.40.10">
    <property type="entry name" value="Tetratricopeptide repeat domain"/>
    <property type="match status" value="1"/>
</dbReference>
<protein>
    <recommendedName>
        <fullName evidence="4">peptidylprolyl isomerase</fullName>
        <ecNumber evidence="4">5.2.1.8</ecNumber>
    </recommendedName>
</protein>
<dbReference type="Gene3D" id="2.10.70.10">
    <property type="entry name" value="Complement Module, domain 1"/>
    <property type="match status" value="5"/>
</dbReference>
<dbReference type="PANTHER" id="PTHR46512">
    <property type="entry name" value="PEPTIDYLPROLYL ISOMERASE"/>
    <property type="match status" value="1"/>
</dbReference>
<dbReference type="PROSITE" id="PS50923">
    <property type="entry name" value="SUSHI"/>
    <property type="match status" value="5"/>
</dbReference>
<accession>A0A2A6BL90</accession>
<accession>A0A8R1URZ8</accession>
<evidence type="ECO:0000313" key="8">
    <source>
        <dbReference type="Proteomes" id="UP000005239"/>
    </source>
</evidence>
<dbReference type="EnsemblMetazoa" id="PPA35647.1">
    <property type="protein sequence ID" value="PPA35647.1"/>
    <property type="gene ID" value="WBGene00274016"/>
</dbReference>
<evidence type="ECO:0000256" key="1">
    <source>
        <dbReference type="ARBA" id="ARBA00022737"/>
    </source>
</evidence>
<dbReference type="Pfam" id="PF00254">
    <property type="entry name" value="FKBP_C"/>
    <property type="match status" value="1"/>
</dbReference>
<reference evidence="8" key="1">
    <citation type="journal article" date="2008" name="Nat. Genet.">
        <title>The Pristionchus pacificus genome provides a unique perspective on nematode lifestyle and parasitism.</title>
        <authorList>
            <person name="Dieterich C."/>
            <person name="Clifton S.W."/>
            <person name="Schuster L.N."/>
            <person name="Chinwalla A."/>
            <person name="Delehaunty K."/>
            <person name="Dinkelacker I."/>
            <person name="Fulton L."/>
            <person name="Fulton R."/>
            <person name="Godfrey J."/>
            <person name="Minx P."/>
            <person name="Mitreva M."/>
            <person name="Roeseler W."/>
            <person name="Tian H."/>
            <person name="Witte H."/>
            <person name="Yang S.P."/>
            <person name="Wilson R.K."/>
            <person name="Sommer R.J."/>
        </authorList>
    </citation>
    <scope>NUCLEOTIDE SEQUENCE [LARGE SCALE GENOMIC DNA]</scope>
    <source>
        <strain evidence="8">PS312</strain>
    </source>
</reference>
<dbReference type="SUPFAM" id="SSF57535">
    <property type="entry name" value="Complement control module/SCR domain"/>
    <property type="match status" value="6"/>
</dbReference>
<dbReference type="GO" id="GO:0003755">
    <property type="term" value="F:peptidyl-prolyl cis-trans isomerase activity"/>
    <property type="evidence" value="ECO:0007669"/>
    <property type="project" value="UniProtKB-KW"/>
</dbReference>
<dbReference type="InterPro" id="IPR000436">
    <property type="entry name" value="Sushi_SCR_CCP_dom"/>
</dbReference>
<feature type="disulfide bond" evidence="5">
    <location>
        <begin position="1374"/>
        <end position="1401"/>
    </location>
</feature>
<dbReference type="SMART" id="SM00028">
    <property type="entry name" value="TPR"/>
    <property type="match status" value="3"/>
</dbReference>
<dbReference type="GO" id="GO:0005740">
    <property type="term" value="C:mitochondrial envelope"/>
    <property type="evidence" value="ECO:0000318"/>
    <property type="project" value="GO_Central"/>
</dbReference>
<evidence type="ECO:0000256" key="5">
    <source>
        <dbReference type="PROSITE-ProRule" id="PRU00302"/>
    </source>
</evidence>
<dbReference type="SUPFAM" id="SSF48452">
    <property type="entry name" value="TPR-like"/>
    <property type="match status" value="1"/>
</dbReference>
<keyword evidence="3 5" id="KW-1015">Disulfide bond</keyword>
<dbReference type="InterPro" id="IPR019734">
    <property type="entry name" value="TPR_rpt"/>
</dbReference>
<feature type="repeat" description="TPR" evidence="6">
    <location>
        <begin position="306"/>
        <end position="339"/>
    </location>
</feature>
<dbReference type="GO" id="GO:0016020">
    <property type="term" value="C:membrane"/>
    <property type="evidence" value="ECO:0000318"/>
    <property type="project" value="GO_Central"/>
</dbReference>
<dbReference type="GO" id="GO:0043066">
    <property type="term" value="P:negative regulation of apoptotic process"/>
    <property type="evidence" value="ECO:0000318"/>
    <property type="project" value="GO_Central"/>
</dbReference>
<dbReference type="SUPFAM" id="SSF54534">
    <property type="entry name" value="FKBP-like"/>
    <property type="match status" value="1"/>
</dbReference>
<keyword evidence="2 6" id="KW-0802">TPR repeat</keyword>